<evidence type="ECO:0000256" key="13">
    <source>
        <dbReference type="SAM" id="SignalP"/>
    </source>
</evidence>
<feature type="transmembrane region" description="Helical" evidence="12">
    <location>
        <begin position="371"/>
        <end position="394"/>
    </location>
</feature>
<comment type="caution">
    <text evidence="15">The sequence shown here is derived from an EMBL/GenBank/DDBJ whole genome shotgun (WGS) entry which is preliminary data.</text>
</comment>
<keyword evidence="16" id="KW-1185">Reference proteome</keyword>
<dbReference type="Proteomes" id="UP001058974">
    <property type="component" value="Chromosome 3"/>
</dbReference>
<feature type="transmembrane region" description="Helical" evidence="12">
    <location>
        <begin position="314"/>
        <end position="338"/>
    </location>
</feature>
<evidence type="ECO:0000256" key="10">
    <source>
        <dbReference type="ARBA" id="ARBA00023136"/>
    </source>
</evidence>
<keyword evidence="6 13" id="KW-0732">Signal</keyword>
<dbReference type="EMBL" id="JAMSHJ010000003">
    <property type="protein sequence ID" value="KAI5431916.1"/>
    <property type="molecule type" value="Genomic_DNA"/>
</dbReference>
<dbReference type="GO" id="GO:0098553">
    <property type="term" value="C:lumenal side of endoplasmic reticulum membrane"/>
    <property type="evidence" value="ECO:0007669"/>
    <property type="project" value="TreeGrafter"/>
</dbReference>
<dbReference type="GO" id="GO:0030660">
    <property type="term" value="C:Golgi-associated vesicle membrane"/>
    <property type="evidence" value="ECO:0007669"/>
    <property type="project" value="TreeGrafter"/>
</dbReference>
<evidence type="ECO:0000256" key="3">
    <source>
        <dbReference type="ARBA" id="ARBA00006859"/>
    </source>
</evidence>
<gene>
    <name evidence="15" type="ORF">KIW84_035884</name>
</gene>
<keyword evidence="8" id="KW-0378">Hydrolase</keyword>
<dbReference type="SUPFAM" id="SSF52025">
    <property type="entry name" value="PA domain"/>
    <property type="match status" value="1"/>
</dbReference>
<evidence type="ECO:0000256" key="4">
    <source>
        <dbReference type="ARBA" id="ARBA00022670"/>
    </source>
</evidence>
<dbReference type="GO" id="GO:0010008">
    <property type="term" value="C:endosome membrane"/>
    <property type="evidence" value="ECO:0007669"/>
    <property type="project" value="UniProtKB-SubCell"/>
</dbReference>
<accession>A0A9D5B6N2</accession>
<comment type="subcellular location">
    <subcellularLocation>
        <location evidence="2">Endosome membrane</location>
        <topology evidence="2">Multi-pass membrane protein</topology>
    </subcellularLocation>
</comment>
<dbReference type="InterPro" id="IPR043150">
    <property type="entry name" value="Phytochrome_PHY_sf"/>
</dbReference>
<evidence type="ECO:0000256" key="12">
    <source>
        <dbReference type="SAM" id="Phobius"/>
    </source>
</evidence>
<evidence type="ECO:0000256" key="6">
    <source>
        <dbReference type="ARBA" id="ARBA00022729"/>
    </source>
</evidence>
<keyword evidence="11" id="KW-0325">Glycoprotein</keyword>
<dbReference type="SMART" id="SM00730">
    <property type="entry name" value="PSN"/>
    <property type="match status" value="1"/>
</dbReference>
<reference evidence="15 16" key="1">
    <citation type="journal article" date="2022" name="Nat. Genet.">
        <title>Improved pea reference genome and pan-genome highlight genomic features and evolutionary characteristics.</title>
        <authorList>
            <person name="Yang T."/>
            <person name="Liu R."/>
            <person name="Luo Y."/>
            <person name="Hu S."/>
            <person name="Wang D."/>
            <person name="Wang C."/>
            <person name="Pandey M.K."/>
            <person name="Ge S."/>
            <person name="Xu Q."/>
            <person name="Li N."/>
            <person name="Li G."/>
            <person name="Huang Y."/>
            <person name="Saxena R.K."/>
            <person name="Ji Y."/>
            <person name="Li M."/>
            <person name="Yan X."/>
            <person name="He Y."/>
            <person name="Liu Y."/>
            <person name="Wang X."/>
            <person name="Xiang C."/>
            <person name="Varshney R.K."/>
            <person name="Ding H."/>
            <person name="Gao S."/>
            <person name="Zong X."/>
        </authorList>
    </citation>
    <scope>NUCLEOTIDE SEQUENCE [LARGE SCALE GENOMIC DNA]</scope>
    <source>
        <strain evidence="15 16">cv. Zhongwan 6</strain>
    </source>
</reference>
<feature type="transmembrane region" description="Helical" evidence="12">
    <location>
        <begin position="275"/>
        <end position="294"/>
    </location>
</feature>
<dbReference type="Pfam" id="PF04258">
    <property type="entry name" value="Peptidase_A22B"/>
    <property type="match status" value="2"/>
</dbReference>
<dbReference type="InterPro" id="IPR006639">
    <property type="entry name" value="Preselin/SPP"/>
</dbReference>
<feature type="signal peptide" evidence="13">
    <location>
        <begin position="1"/>
        <end position="23"/>
    </location>
</feature>
<evidence type="ECO:0000256" key="8">
    <source>
        <dbReference type="ARBA" id="ARBA00022801"/>
    </source>
</evidence>
<comment type="function">
    <text evidence="1">Intramembrane-cleaving aspartic protease (I-CLiP) that cleaves type II membrane signal peptides in the hydrophobic plane of the membrane.</text>
</comment>
<dbReference type="FunFam" id="3.50.30.30:FF:000007">
    <property type="entry name" value="Signal peptide peptidase-like 3"/>
    <property type="match status" value="1"/>
</dbReference>
<feature type="transmembrane region" description="Helical" evidence="12">
    <location>
        <begin position="251"/>
        <end position="269"/>
    </location>
</feature>
<dbReference type="GO" id="GO:0005765">
    <property type="term" value="C:lysosomal membrane"/>
    <property type="evidence" value="ECO:0007669"/>
    <property type="project" value="TreeGrafter"/>
</dbReference>
<dbReference type="GO" id="GO:0033619">
    <property type="term" value="P:membrane protein proteolysis"/>
    <property type="evidence" value="ECO:0007669"/>
    <property type="project" value="TreeGrafter"/>
</dbReference>
<dbReference type="Pfam" id="PF02225">
    <property type="entry name" value="PA"/>
    <property type="match status" value="1"/>
</dbReference>
<protein>
    <recommendedName>
        <fullName evidence="14">PA domain-containing protein</fullName>
    </recommendedName>
</protein>
<feature type="transmembrane region" description="Helical" evidence="12">
    <location>
        <begin position="190"/>
        <end position="209"/>
    </location>
</feature>
<feature type="transmembrane region" description="Helical" evidence="12">
    <location>
        <begin position="344"/>
        <end position="364"/>
    </location>
</feature>
<dbReference type="PANTHER" id="PTHR12174">
    <property type="entry name" value="SIGNAL PEPTIDE PEPTIDASE"/>
    <property type="match status" value="1"/>
</dbReference>
<keyword evidence="7" id="KW-0967">Endosome</keyword>
<sequence length="613" mass="67292">MASPPSSSSRFLLLLMLFLTASASDDVMRDDERAPKSESCNNPFQLVKVENWADGEKSLTHSGMSARFGSSLPEKAENSVRTPAIFSNPSDCCSPLTSKLFDSVALCIRGGCDFQVKATFSQAGGATGVLIINNEDDLAEMVCSNSTEANITIPVVMITKSAGEALNASLASGKRVEVLLYAPPRPLVDFSVAFLWLMSVGTLVCASLWSDLTTPEKSGERYNELFPKESRNAAAARGGYDKQVLKINSKAAVVFVIAASTFLVLLFFFMSAWFMWVLIILFCISGVQGMHNCITSLTLRKWQNCGQKTVNVPLFGEISIFSLLVFLFCVAFAVFWAATRHESYSWIGQDILGICLMITVLQLAQLPNIKVATVLLSSAFAYDIFWVFISPLIFHESVMIAVARGDKAGGEAIPMLLKFPRLFDAWGGYDMIGFGDIIFPGLLVSFAHRCIPFPLRHAYEFLMQTFGLQLNMELQLVVQSLEKRVLKTQTLLCDMLIRDSPTGIVTQSPSIMDLVKCDGAALHYQGNIFDKDNKKGALNGYFLWMVIGYGIGLVFTYLGLYLMDGNGQPALLYLVPCTLGVIIILGLIRGELKSLWNYGTDSSLSTEPSYSEV</sequence>
<feature type="transmembrane region" description="Helical" evidence="12">
    <location>
        <begin position="426"/>
        <end position="447"/>
    </location>
</feature>
<dbReference type="PANTHER" id="PTHR12174:SF90">
    <property type="entry name" value="SIGNAL PEPTIDE PEPTIDASE-LIKE 3"/>
    <property type="match status" value="1"/>
</dbReference>
<dbReference type="Gene3D" id="3.50.30.30">
    <property type="match status" value="1"/>
</dbReference>
<dbReference type="Gramene" id="Psat03G0588400-T1">
    <property type="protein sequence ID" value="KAI5431916.1"/>
    <property type="gene ID" value="KIW84_035884"/>
</dbReference>
<evidence type="ECO:0000256" key="1">
    <source>
        <dbReference type="ARBA" id="ARBA00003012"/>
    </source>
</evidence>
<dbReference type="InterPro" id="IPR003137">
    <property type="entry name" value="PA_domain"/>
</dbReference>
<evidence type="ECO:0000313" key="15">
    <source>
        <dbReference type="EMBL" id="KAI5431916.1"/>
    </source>
</evidence>
<evidence type="ECO:0000256" key="5">
    <source>
        <dbReference type="ARBA" id="ARBA00022692"/>
    </source>
</evidence>
<evidence type="ECO:0000256" key="9">
    <source>
        <dbReference type="ARBA" id="ARBA00022989"/>
    </source>
</evidence>
<dbReference type="GO" id="GO:0042500">
    <property type="term" value="F:aspartic endopeptidase activity, intramembrane cleaving"/>
    <property type="evidence" value="ECO:0007669"/>
    <property type="project" value="InterPro"/>
</dbReference>
<evidence type="ECO:0000256" key="2">
    <source>
        <dbReference type="ARBA" id="ARBA00004337"/>
    </source>
</evidence>
<feature type="domain" description="PA" evidence="14">
    <location>
        <begin position="99"/>
        <end position="166"/>
    </location>
</feature>
<feature type="transmembrane region" description="Helical" evidence="12">
    <location>
        <begin position="569"/>
        <end position="588"/>
    </location>
</feature>
<keyword evidence="5 12" id="KW-0812">Transmembrane</keyword>
<organism evidence="15 16">
    <name type="scientific">Pisum sativum</name>
    <name type="common">Garden pea</name>
    <name type="synonym">Lathyrus oleraceus</name>
    <dbReference type="NCBI Taxonomy" id="3888"/>
    <lineage>
        <taxon>Eukaryota</taxon>
        <taxon>Viridiplantae</taxon>
        <taxon>Streptophyta</taxon>
        <taxon>Embryophyta</taxon>
        <taxon>Tracheophyta</taxon>
        <taxon>Spermatophyta</taxon>
        <taxon>Magnoliopsida</taxon>
        <taxon>eudicotyledons</taxon>
        <taxon>Gunneridae</taxon>
        <taxon>Pentapetalae</taxon>
        <taxon>rosids</taxon>
        <taxon>fabids</taxon>
        <taxon>Fabales</taxon>
        <taxon>Fabaceae</taxon>
        <taxon>Papilionoideae</taxon>
        <taxon>50 kb inversion clade</taxon>
        <taxon>NPAAA clade</taxon>
        <taxon>Hologalegina</taxon>
        <taxon>IRL clade</taxon>
        <taxon>Fabeae</taxon>
        <taxon>Lathyrus</taxon>
    </lineage>
</organism>
<feature type="transmembrane region" description="Helical" evidence="12">
    <location>
        <begin position="541"/>
        <end position="563"/>
    </location>
</feature>
<dbReference type="SUPFAM" id="SSF55781">
    <property type="entry name" value="GAF domain-like"/>
    <property type="match status" value="1"/>
</dbReference>
<keyword evidence="9 12" id="KW-1133">Transmembrane helix</keyword>
<dbReference type="InterPro" id="IPR007369">
    <property type="entry name" value="Peptidase_A22B_SPP"/>
</dbReference>
<evidence type="ECO:0000259" key="14">
    <source>
        <dbReference type="Pfam" id="PF02225"/>
    </source>
</evidence>
<dbReference type="Gene3D" id="3.30.450.270">
    <property type="match status" value="1"/>
</dbReference>
<keyword evidence="4" id="KW-0645">Protease</keyword>
<dbReference type="GO" id="GO:0098554">
    <property type="term" value="C:cytoplasmic side of endoplasmic reticulum membrane"/>
    <property type="evidence" value="ECO:0007669"/>
    <property type="project" value="TreeGrafter"/>
</dbReference>
<dbReference type="InterPro" id="IPR046450">
    <property type="entry name" value="PA_dom_sf"/>
</dbReference>
<evidence type="ECO:0000256" key="11">
    <source>
        <dbReference type="ARBA" id="ARBA00023180"/>
    </source>
</evidence>
<evidence type="ECO:0000256" key="7">
    <source>
        <dbReference type="ARBA" id="ARBA00022753"/>
    </source>
</evidence>
<evidence type="ECO:0000313" key="16">
    <source>
        <dbReference type="Proteomes" id="UP001058974"/>
    </source>
</evidence>
<dbReference type="AlphaFoldDB" id="A0A9D5B6N2"/>
<keyword evidence="10 12" id="KW-0472">Membrane</keyword>
<feature type="chain" id="PRO_5038351322" description="PA domain-containing protein" evidence="13">
    <location>
        <begin position="24"/>
        <end position="613"/>
    </location>
</feature>
<name>A0A9D5B6N2_PEA</name>
<comment type="similarity">
    <text evidence="3">Belongs to the peptidase A22B family.</text>
</comment>
<proteinExistence type="inferred from homology"/>